<dbReference type="PROSITE" id="PS51217">
    <property type="entry name" value="UVRD_HELICASE_CTER"/>
    <property type="match status" value="1"/>
</dbReference>
<evidence type="ECO:0000259" key="14">
    <source>
        <dbReference type="PROSITE" id="PS51217"/>
    </source>
</evidence>
<evidence type="ECO:0000256" key="5">
    <source>
        <dbReference type="ARBA" id="ARBA00022840"/>
    </source>
</evidence>
<dbReference type="Gene3D" id="1.10.486.10">
    <property type="entry name" value="PCRA, domain 4"/>
    <property type="match status" value="1"/>
</dbReference>
<dbReference type="PROSITE" id="PS51198">
    <property type="entry name" value="UVRD_HELICASE_ATP_BIND"/>
    <property type="match status" value="1"/>
</dbReference>
<keyword evidence="6 11" id="KW-0238">DNA-binding</keyword>
<dbReference type="Gene3D" id="3.40.50.300">
    <property type="entry name" value="P-loop containing nucleotide triphosphate hydrolases"/>
    <property type="match status" value="2"/>
</dbReference>
<feature type="domain" description="UvrD-like helicase C-terminal" evidence="14">
    <location>
        <begin position="311"/>
        <end position="609"/>
    </location>
</feature>
<dbReference type="Pfam" id="PF21196">
    <property type="entry name" value="PcrA_UvrD_tudor"/>
    <property type="match status" value="1"/>
</dbReference>
<dbReference type="Proteomes" id="UP000820669">
    <property type="component" value="Unassembled WGS sequence"/>
</dbReference>
<comment type="caution">
    <text evidence="15">The sequence shown here is derived from an EMBL/GenBank/DDBJ whole genome shotgun (WGS) entry which is preliminary data.</text>
</comment>
<keyword evidence="3 10" id="KW-0378">Hydrolase</keyword>
<dbReference type="GO" id="GO:0003678">
    <property type="term" value="F:DNA helicase activity"/>
    <property type="evidence" value="ECO:0007669"/>
    <property type="project" value="UniProtKB-EC"/>
</dbReference>
<dbReference type="InterPro" id="IPR014016">
    <property type="entry name" value="UvrD-like_ATP-bd"/>
</dbReference>
<accession>A0ABX1SC02</accession>
<sequence>MSALFELPSHNPVRPASARGAALLDGLNPQQREAVVHSGSPLLIMAGAGSGKTRVLTHRIAYLLAERNVHPGEIMSITFTNKAAAEMKDRVDALVGRRANAMWVSTFHSMCVRILRREAKHLGVRSAFSVYDADDTRRLVGLVARDLELDPKRYPARGLAAQISNLKNELLTAEDAAARAGNDFERKVAEVYASYQSRLRQANAFDFDDLIMETVSLLQRLPAVAEYYRRRFRHVLVDEYQDTNHAQYVLVRELVAPAVGGAAPAQLCVVGDSDQSIYAFRGASIRNIIEFEQDFPDARTILLEQNYRSTQTILSAANAVIARNPDRRDKRLWSEEGDGEKLVGFVADNEHDEAAFVAGEIDRLVDTGEVRNSDIAVFYRTNAQSRVFEDVFLRVGLPYKVVGGVRFYERREIRDALAYLRVLSNPEDTVSLRRILNVPKRGIGDRAESLVAEFAERERISFAAALRIAAEQPQRVPALATRSQRNIAAFVRLLDELGELVERGEETAEILESVYARTGYTAELEASDDPQDGSRLENLAELVTVAREFAGDAAVADLEEVDEDVAAGAPAPGSLAAFLERVALVADADSIPDNDEGMVTLMTLHTAKGLEFPVVFVTGWEDGVFPHLRALGDPAELAEERRLAYVGITRAMRRLYLSRAIVRSAFGQPSTNPASRFLDEVPAELVDWRRSEPERSAPVGRFGFGRRTTGAGRGDRGDWKVPERTLSATISLEVGDRVNHDKYGLGTVVAADGVGQRATVTIDFGSAGTVRLMLIGGVPLQKL</sequence>
<evidence type="ECO:0000256" key="4">
    <source>
        <dbReference type="ARBA" id="ARBA00022806"/>
    </source>
</evidence>
<keyword evidence="12" id="KW-0175">Coiled coil</keyword>
<dbReference type="InterPro" id="IPR000212">
    <property type="entry name" value="DNA_helicase_UvrD/REP"/>
</dbReference>
<proteinExistence type="inferred from homology"/>
<dbReference type="SUPFAM" id="SSF52540">
    <property type="entry name" value="P-loop containing nucleoside triphosphate hydrolases"/>
    <property type="match status" value="1"/>
</dbReference>
<comment type="similarity">
    <text evidence="1 11">Belongs to the helicase family. UvrD subfamily.</text>
</comment>
<keyword evidence="2 10" id="KW-0547">Nucleotide-binding</keyword>
<comment type="catalytic activity">
    <reaction evidence="8">
        <text>Couples ATP hydrolysis with the unwinding of duplex DNA by translocating in the 3'-5' direction.</text>
        <dbReference type="EC" id="5.6.2.4"/>
    </reaction>
</comment>
<dbReference type="Pfam" id="PF13361">
    <property type="entry name" value="UvrD_C"/>
    <property type="match status" value="1"/>
</dbReference>
<feature type="binding site" evidence="10">
    <location>
        <begin position="46"/>
        <end position="53"/>
    </location>
    <ligand>
        <name>ATP</name>
        <dbReference type="ChEBI" id="CHEBI:30616"/>
    </ligand>
</feature>
<dbReference type="RefSeq" id="WP_169382539.1">
    <property type="nucleotide sequence ID" value="NZ_JAAXLA010000031.1"/>
</dbReference>
<dbReference type="CDD" id="cd17932">
    <property type="entry name" value="DEXQc_UvrD"/>
    <property type="match status" value="1"/>
</dbReference>
<dbReference type="NCBIfam" id="TIGR01073">
    <property type="entry name" value="pcrA"/>
    <property type="match status" value="1"/>
</dbReference>
<evidence type="ECO:0000256" key="9">
    <source>
        <dbReference type="ARBA" id="ARBA00048988"/>
    </source>
</evidence>
<evidence type="ECO:0000313" key="16">
    <source>
        <dbReference type="Proteomes" id="UP000820669"/>
    </source>
</evidence>
<reference evidence="15 16" key="1">
    <citation type="submission" date="2020-04" db="EMBL/GenBank/DDBJ databases">
        <authorList>
            <person name="Klaysubun C."/>
            <person name="Duangmal K."/>
            <person name="Lipun K."/>
        </authorList>
    </citation>
    <scope>NUCLEOTIDE SEQUENCE [LARGE SCALE GENOMIC DNA]</scope>
    <source>
        <strain evidence="15 16">K10HN5</strain>
    </source>
</reference>
<gene>
    <name evidence="15" type="primary">pcrA</name>
    <name evidence="15" type="ORF">HF526_17525</name>
</gene>
<evidence type="ECO:0000256" key="1">
    <source>
        <dbReference type="ARBA" id="ARBA00009922"/>
    </source>
</evidence>
<evidence type="ECO:0000256" key="8">
    <source>
        <dbReference type="ARBA" id="ARBA00034617"/>
    </source>
</evidence>
<evidence type="ECO:0000256" key="3">
    <source>
        <dbReference type="ARBA" id="ARBA00022801"/>
    </source>
</evidence>
<dbReference type="InterPro" id="IPR005751">
    <property type="entry name" value="ATP-dep_DNA_helicase_PcrA"/>
</dbReference>
<keyword evidence="5 10" id="KW-0067">ATP-binding</keyword>
<feature type="coiled-coil region" evidence="12">
    <location>
        <begin position="156"/>
        <end position="183"/>
    </location>
</feature>
<evidence type="ECO:0000256" key="2">
    <source>
        <dbReference type="ARBA" id="ARBA00022741"/>
    </source>
</evidence>
<dbReference type="CDD" id="cd18807">
    <property type="entry name" value="SF1_C_UvrD"/>
    <property type="match status" value="2"/>
</dbReference>
<dbReference type="EC" id="5.6.2.4" evidence="11"/>
<dbReference type="InterPro" id="IPR014017">
    <property type="entry name" value="DNA_helicase_UvrD-like_C"/>
</dbReference>
<comment type="catalytic activity">
    <reaction evidence="9 11">
        <text>ATP + H2O = ADP + phosphate + H(+)</text>
        <dbReference type="Rhea" id="RHEA:13065"/>
        <dbReference type="ChEBI" id="CHEBI:15377"/>
        <dbReference type="ChEBI" id="CHEBI:15378"/>
        <dbReference type="ChEBI" id="CHEBI:30616"/>
        <dbReference type="ChEBI" id="CHEBI:43474"/>
        <dbReference type="ChEBI" id="CHEBI:456216"/>
        <dbReference type="EC" id="5.6.2.4"/>
    </reaction>
</comment>
<evidence type="ECO:0000256" key="11">
    <source>
        <dbReference type="RuleBase" id="RU364053"/>
    </source>
</evidence>
<organism evidence="15 16">
    <name type="scientific">Pseudonocardia acidicola</name>
    <dbReference type="NCBI Taxonomy" id="2724939"/>
    <lineage>
        <taxon>Bacteria</taxon>
        <taxon>Bacillati</taxon>
        <taxon>Actinomycetota</taxon>
        <taxon>Actinomycetes</taxon>
        <taxon>Pseudonocardiales</taxon>
        <taxon>Pseudonocardiaceae</taxon>
        <taxon>Pseudonocardia</taxon>
    </lineage>
</organism>
<dbReference type="EMBL" id="JAAXLA010000031">
    <property type="protein sequence ID" value="NMH99095.1"/>
    <property type="molecule type" value="Genomic_DNA"/>
</dbReference>
<feature type="domain" description="UvrD-like helicase ATP-binding" evidence="13">
    <location>
        <begin position="25"/>
        <end position="310"/>
    </location>
</feature>
<dbReference type="PANTHER" id="PTHR11070:SF2">
    <property type="entry name" value="ATP-DEPENDENT DNA HELICASE SRS2"/>
    <property type="match status" value="1"/>
</dbReference>
<keyword evidence="7" id="KW-0413">Isomerase</keyword>
<dbReference type="InterPro" id="IPR013986">
    <property type="entry name" value="DExx_box_DNA_helicase_dom_sf"/>
</dbReference>
<evidence type="ECO:0000313" key="15">
    <source>
        <dbReference type="EMBL" id="NMH99095.1"/>
    </source>
</evidence>
<protein>
    <recommendedName>
        <fullName evidence="11">ATP-dependent DNA helicase</fullName>
        <ecNumber evidence="11">5.6.2.4</ecNumber>
    </recommendedName>
</protein>
<evidence type="ECO:0000256" key="7">
    <source>
        <dbReference type="ARBA" id="ARBA00023235"/>
    </source>
</evidence>
<dbReference type="Pfam" id="PF00580">
    <property type="entry name" value="UvrD-helicase"/>
    <property type="match status" value="1"/>
</dbReference>
<name>A0ABX1SC02_9PSEU</name>
<dbReference type="GO" id="GO:0016787">
    <property type="term" value="F:hydrolase activity"/>
    <property type="evidence" value="ECO:0007669"/>
    <property type="project" value="UniProtKB-KW"/>
</dbReference>
<evidence type="ECO:0000256" key="10">
    <source>
        <dbReference type="PROSITE-ProRule" id="PRU00560"/>
    </source>
</evidence>
<keyword evidence="16" id="KW-1185">Reference proteome</keyword>
<evidence type="ECO:0000256" key="6">
    <source>
        <dbReference type="ARBA" id="ARBA00023125"/>
    </source>
</evidence>
<dbReference type="Gene3D" id="1.10.10.160">
    <property type="match status" value="1"/>
</dbReference>
<evidence type="ECO:0000256" key="12">
    <source>
        <dbReference type="SAM" id="Coils"/>
    </source>
</evidence>
<evidence type="ECO:0000259" key="13">
    <source>
        <dbReference type="PROSITE" id="PS51198"/>
    </source>
</evidence>
<keyword evidence="4 10" id="KW-0347">Helicase</keyword>
<dbReference type="PANTHER" id="PTHR11070">
    <property type="entry name" value="UVRD / RECB / PCRA DNA HELICASE FAMILY MEMBER"/>
    <property type="match status" value="1"/>
</dbReference>
<dbReference type="InterPro" id="IPR027417">
    <property type="entry name" value="P-loop_NTPase"/>
</dbReference>